<organism evidence="2 3">
    <name type="scientific">Pseudoalteromonas peptidolytica F12-50-A1</name>
    <dbReference type="NCBI Taxonomy" id="1315280"/>
    <lineage>
        <taxon>Bacteria</taxon>
        <taxon>Pseudomonadati</taxon>
        <taxon>Pseudomonadota</taxon>
        <taxon>Gammaproteobacteria</taxon>
        <taxon>Alteromonadales</taxon>
        <taxon>Pseudoalteromonadaceae</taxon>
        <taxon>Pseudoalteromonas</taxon>
    </lineage>
</organism>
<comment type="caution">
    <text evidence="2">The sequence shown here is derived from an EMBL/GenBank/DDBJ whole genome shotgun (WGS) entry which is preliminary data.</text>
</comment>
<dbReference type="RefSeq" id="WP_147389407.1">
    <property type="nucleotide sequence ID" value="NZ_AQHF01000026.1"/>
</dbReference>
<feature type="signal peptide" evidence="1">
    <location>
        <begin position="1"/>
        <end position="20"/>
    </location>
</feature>
<evidence type="ECO:0000313" key="2">
    <source>
        <dbReference type="EMBL" id="MBE0347286.1"/>
    </source>
</evidence>
<gene>
    <name evidence="2" type="ORF">PPEP_a1702</name>
</gene>
<sequence length="180" mass="20137">MRRLKTAIACLLCFSPVAWANLCALPEALTSQAGKKQTIPFAKDKRMYIEQWLTTKTISPHSAVLATNITCQKMEGVQYTGSKEEWYGLMNAIAKGFVQQNAKDIELTLVGEDDAVYQGKQAHQEYTLTADVSGNKQFIRNITWLDFDANTALTVSVSGNEIIAPQIVEQYKHLIHTINR</sequence>
<evidence type="ECO:0000313" key="3">
    <source>
        <dbReference type="Proteomes" id="UP000660708"/>
    </source>
</evidence>
<accession>A0A8I0MWU4</accession>
<dbReference type="EMBL" id="AQHF01000026">
    <property type="protein sequence ID" value="MBE0347286.1"/>
    <property type="molecule type" value="Genomic_DNA"/>
</dbReference>
<dbReference type="Proteomes" id="UP000660708">
    <property type="component" value="Unassembled WGS sequence"/>
</dbReference>
<proteinExistence type="predicted"/>
<reference evidence="2 3" key="1">
    <citation type="submission" date="2015-06" db="EMBL/GenBank/DDBJ databases">
        <title>Genome sequence of Pseudoalteromonas peptidolytica.</title>
        <authorList>
            <person name="Xie B.-B."/>
            <person name="Rong J.-C."/>
            <person name="Qin Q.-L."/>
            <person name="Zhang Y.-Z."/>
        </authorList>
    </citation>
    <scope>NUCLEOTIDE SEQUENCE [LARGE SCALE GENOMIC DNA]</scope>
    <source>
        <strain evidence="2 3">F12-50-A1</strain>
    </source>
</reference>
<keyword evidence="3" id="KW-1185">Reference proteome</keyword>
<name>A0A8I0MWU4_9GAMM</name>
<feature type="chain" id="PRO_5034054223" evidence="1">
    <location>
        <begin position="21"/>
        <end position="180"/>
    </location>
</feature>
<protein>
    <submittedName>
        <fullName evidence="2">Uncharacterized protein</fullName>
    </submittedName>
</protein>
<keyword evidence="1" id="KW-0732">Signal</keyword>
<dbReference type="AlphaFoldDB" id="A0A8I0MWU4"/>
<evidence type="ECO:0000256" key="1">
    <source>
        <dbReference type="SAM" id="SignalP"/>
    </source>
</evidence>